<feature type="compositionally biased region" description="Low complexity" evidence="2">
    <location>
        <begin position="578"/>
        <end position="591"/>
    </location>
</feature>
<accession>A0A226E4N1</accession>
<comment type="caution">
    <text evidence="3">The sequence shown here is derived from an EMBL/GenBank/DDBJ whole genome shotgun (WGS) entry which is preliminary data.</text>
</comment>
<protein>
    <submittedName>
        <fullName evidence="3">Uncharacterized protein</fullName>
    </submittedName>
</protein>
<dbReference type="AlphaFoldDB" id="A0A226E4N1"/>
<dbReference type="OrthoDB" id="10628372at2759"/>
<dbReference type="EMBL" id="LNIX01000006">
    <property type="protein sequence ID" value="OXA52702.1"/>
    <property type="molecule type" value="Genomic_DNA"/>
</dbReference>
<evidence type="ECO:0000313" key="4">
    <source>
        <dbReference type="Proteomes" id="UP000198287"/>
    </source>
</evidence>
<feature type="coiled-coil region" evidence="1">
    <location>
        <begin position="77"/>
        <end position="104"/>
    </location>
</feature>
<keyword evidence="1" id="KW-0175">Coiled coil</keyword>
<gene>
    <name evidence="3" type="ORF">Fcan01_12307</name>
</gene>
<feature type="region of interest" description="Disordered" evidence="2">
    <location>
        <begin position="636"/>
        <end position="725"/>
    </location>
</feature>
<evidence type="ECO:0000256" key="1">
    <source>
        <dbReference type="SAM" id="Coils"/>
    </source>
</evidence>
<feature type="coiled-coil region" evidence="1">
    <location>
        <begin position="140"/>
        <end position="188"/>
    </location>
</feature>
<feature type="compositionally biased region" description="Acidic residues" evidence="2">
    <location>
        <begin position="658"/>
        <end position="667"/>
    </location>
</feature>
<keyword evidence="4" id="KW-1185">Reference proteome</keyword>
<name>A0A226E4N1_FOLCA</name>
<feature type="compositionally biased region" description="Basic and acidic residues" evidence="2">
    <location>
        <begin position="390"/>
        <end position="402"/>
    </location>
</feature>
<proteinExistence type="predicted"/>
<feature type="compositionally biased region" description="Polar residues" evidence="2">
    <location>
        <begin position="403"/>
        <end position="416"/>
    </location>
</feature>
<dbReference type="STRING" id="158441.A0A226E4N1"/>
<organism evidence="3 4">
    <name type="scientific">Folsomia candida</name>
    <name type="common">Springtail</name>
    <dbReference type="NCBI Taxonomy" id="158441"/>
    <lineage>
        <taxon>Eukaryota</taxon>
        <taxon>Metazoa</taxon>
        <taxon>Ecdysozoa</taxon>
        <taxon>Arthropoda</taxon>
        <taxon>Hexapoda</taxon>
        <taxon>Collembola</taxon>
        <taxon>Entomobryomorpha</taxon>
        <taxon>Isotomoidea</taxon>
        <taxon>Isotomidae</taxon>
        <taxon>Proisotominae</taxon>
        <taxon>Folsomia</taxon>
    </lineage>
</organism>
<feature type="region of interest" description="Disordered" evidence="2">
    <location>
        <begin position="573"/>
        <end position="597"/>
    </location>
</feature>
<dbReference type="Proteomes" id="UP000198287">
    <property type="component" value="Unassembled WGS sequence"/>
</dbReference>
<feature type="compositionally biased region" description="Basic and acidic residues" evidence="2">
    <location>
        <begin position="694"/>
        <end position="711"/>
    </location>
</feature>
<evidence type="ECO:0000313" key="3">
    <source>
        <dbReference type="EMBL" id="OXA52702.1"/>
    </source>
</evidence>
<feature type="region of interest" description="Disordered" evidence="2">
    <location>
        <begin position="390"/>
        <end position="418"/>
    </location>
</feature>
<sequence length="725" mass="85213">MASKDEVEEAISQTIDNLHQPYLVIGKKKEHNPLEEFWMNKLEAIESQYDQHIVKLERALLDNRVNKRRLIKKDDQITRLKGELDEKSNKLEKLAATKTHLQDELSLKSYKTTILGQSLTNTEELRQKVLKSLESERFERIQREKELVSLKHQLIKLERDKKYLFNDVSIKEGERRRVEDENAQLAQNKYNLIKNLTEIDQERRIQAEVNLKLVQDVGELLQGCKTREYTLLKQRTDINLMLEHMKQKRKEQEETLRKLGIQQKRMQEMHHGQKVSKETMEHLERQVMHWKEEFQFKENVNQTASLQIKDLHRENSQLRCQLAVLREKLNFNESHMKSLDTEKRRTEIELEKAKGQARSVHLLMCRNEIVKQKLSKRVWKAHPHVKQLLDESRGSTKWRDNGEMSTSKSKNQASRDSYNEIRSYKKKIWELEKQKRNLEMKLNELGGKQNKLRFQLKKFDGMEKQVLWAEKGMVKLEGDRNRLEDLMKSMALNVPKKLPFAKLVTDPSILDRMANYQVLQKRLLQQTEKVESLKKSAIKVMEYRKLQFEDEETDKRQELPKWKLARWKDSSSEDTLADVDQQPFDDLQQPPGLSTTMTDRKYYKDYMNYLDTEIPVIKQKIAVLERKQHYHQQQLLDAEEKAKSASTAGRVRHSDEDIWKEEEDEVEGGGNGSGDDDEDDEGGLAAVVSIDEPLSARRESSPSAKIEEEATSRVASAEGDSEEDD</sequence>
<feature type="coiled-coil region" evidence="1">
    <location>
        <begin position="242"/>
        <end position="356"/>
    </location>
</feature>
<feature type="coiled-coil region" evidence="1">
    <location>
        <begin position="421"/>
        <end position="536"/>
    </location>
</feature>
<evidence type="ECO:0000256" key="2">
    <source>
        <dbReference type="SAM" id="MobiDB-lite"/>
    </source>
</evidence>
<reference evidence="3 4" key="1">
    <citation type="submission" date="2015-12" db="EMBL/GenBank/DDBJ databases">
        <title>The genome of Folsomia candida.</title>
        <authorList>
            <person name="Faddeeva A."/>
            <person name="Derks M.F."/>
            <person name="Anvar Y."/>
            <person name="Smit S."/>
            <person name="Van Straalen N."/>
            <person name="Roelofs D."/>
        </authorList>
    </citation>
    <scope>NUCLEOTIDE SEQUENCE [LARGE SCALE GENOMIC DNA]</scope>
    <source>
        <strain evidence="3 4">VU population</strain>
        <tissue evidence="3">Whole body</tissue>
    </source>
</reference>